<sequence length="272" mass="30838">MKSQARYICDSALRGYTADCCSHRPISNLASSKALYSWPLERINFGYASRIPDSNCQQRPEWFEWMCSTLTYSAEQLETSQCTQADGAGVYLRSTAGRRQPYTSSVRYAVNAIPTMNTESMDQRGVSFTEEFGTTNSIPYIPDHATRPDHLGGLFAKGVGQIESPPKLKFSNSSLVEYRRPTRGPFLDIELRQQTAETRRIGSCIRCKMQRIRVSNPWQKYLAWVSLCASTSERLMWYVPVQGRPERTRGHLPELLSIAELTVSTKLSMHEA</sequence>
<dbReference type="AlphaFoldDB" id="A0A179FDZ4"/>
<name>A0A179FDZ4_PURLI</name>
<comment type="caution">
    <text evidence="1">The sequence shown here is derived from an EMBL/GenBank/DDBJ whole genome shotgun (WGS) entry which is preliminary data.</text>
</comment>
<proteinExistence type="predicted"/>
<dbReference type="Proteomes" id="UP000078240">
    <property type="component" value="Unassembled WGS sequence"/>
</dbReference>
<dbReference type="EMBL" id="LSBH01000019">
    <property type="protein sequence ID" value="OAQ63795.1"/>
    <property type="molecule type" value="Genomic_DNA"/>
</dbReference>
<gene>
    <name evidence="1" type="ORF">VFPBJ_11307</name>
</gene>
<evidence type="ECO:0000313" key="2">
    <source>
        <dbReference type="Proteomes" id="UP000078240"/>
    </source>
</evidence>
<evidence type="ECO:0000313" key="1">
    <source>
        <dbReference type="EMBL" id="OAQ63795.1"/>
    </source>
</evidence>
<accession>A0A179FDZ4</accession>
<organism evidence="1 2">
    <name type="scientific">Purpureocillium lilacinum</name>
    <name type="common">Paecilomyces lilacinus</name>
    <dbReference type="NCBI Taxonomy" id="33203"/>
    <lineage>
        <taxon>Eukaryota</taxon>
        <taxon>Fungi</taxon>
        <taxon>Dikarya</taxon>
        <taxon>Ascomycota</taxon>
        <taxon>Pezizomycotina</taxon>
        <taxon>Sordariomycetes</taxon>
        <taxon>Hypocreomycetidae</taxon>
        <taxon>Hypocreales</taxon>
        <taxon>Ophiocordycipitaceae</taxon>
        <taxon>Purpureocillium</taxon>
    </lineage>
</organism>
<protein>
    <submittedName>
        <fullName evidence="1">Uncharacterized protein</fullName>
    </submittedName>
</protein>
<reference evidence="1 2" key="1">
    <citation type="submission" date="2016-01" db="EMBL/GenBank/DDBJ databases">
        <title>Biosynthesis of antibiotic leucinostatins and their inhibition on Phytophthora in bio-control Purpureocillium lilacinum.</title>
        <authorList>
            <person name="Wang G."/>
            <person name="Liu Z."/>
            <person name="Lin R."/>
            <person name="Li E."/>
            <person name="Mao Z."/>
            <person name="Ling J."/>
            <person name="Yin W."/>
            <person name="Xie B."/>
        </authorList>
    </citation>
    <scope>NUCLEOTIDE SEQUENCE [LARGE SCALE GENOMIC DNA]</scope>
    <source>
        <strain evidence="1">PLBJ-1</strain>
    </source>
</reference>